<dbReference type="EMBL" id="NQIK02000007">
    <property type="protein sequence ID" value="KAF7568621.1"/>
    <property type="molecule type" value="Genomic_DNA"/>
</dbReference>
<dbReference type="Proteomes" id="UP000245464">
    <property type="component" value="Chromosome 7"/>
</dbReference>
<dbReference type="EMBL" id="NRDI02000013">
    <property type="protein sequence ID" value="KAI1511706.1"/>
    <property type="molecule type" value="Genomic_DNA"/>
</dbReference>
<sequence>MARMNTNRLGPARQQMEWHGTRPGKFKGGSLLAKRLVFQPRHLLRDNGRANPSEMRLEF</sequence>
<evidence type="ECO:0000256" key="1">
    <source>
        <dbReference type="SAM" id="MobiDB-lite"/>
    </source>
</evidence>
<keyword evidence="5" id="KW-1185">Reference proteome</keyword>
<accession>A0A2W1ECI6</accession>
<dbReference type="Proteomes" id="UP000249757">
    <property type="component" value="Unassembled WGS sequence"/>
</dbReference>
<feature type="region of interest" description="Disordered" evidence="1">
    <location>
        <begin position="1"/>
        <end position="26"/>
    </location>
</feature>
<comment type="caution">
    <text evidence="3">The sequence shown here is derived from an EMBL/GenBank/DDBJ whole genome shotgun (WGS) entry which is preliminary data.</text>
</comment>
<evidence type="ECO:0000313" key="5">
    <source>
        <dbReference type="Proteomes" id="UP000249757"/>
    </source>
</evidence>
<evidence type="ECO:0000313" key="2">
    <source>
        <dbReference type="EMBL" id="KAF7568621.1"/>
    </source>
</evidence>
<name>A0A2W1ECI6_9PLEO</name>
<gene>
    <name evidence="3" type="ORF">Ptr86124_009350</name>
    <name evidence="2" type="ORF">PtrM4_132340</name>
</gene>
<organism evidence="3 5">
    <name type="scientific">Pyrenophora tritici-repentis</name>
    <dbReference type="NCBI Taxonomy" id="45151"/>
    <lineage>
        <taxon>Eukaryota</taxon>
        <taxon>Fungi</taxon>
        <taxon>Dikarya</taxon>
        <taxon>Ascomycota</taxon>
        <taxon>Pezizomycotina</taxon>
        <taxon>Dothideomycetes</taxon>
        <taxon>Pleosporomycetidae</taxon>
        <taxon>Pleosporales</taxon>
        <taxon>Pleosporineae</taxon>
        <taxon>Pleosporaceae</taxon>
        <taxon>Pyrenophora</taxon>
    </lineage>
</organism>
<reference evidence="3" key="2">
    <citation type="submission" date="2021-05" db="EMBL/GenBank/DDBJ databases">
        <authorList>
            <person name="Moolhuijzen P.M."/>
            <person name="Moffat C.S."/>
        </authorList>
    </citation>
    <scope>NUCLEOTIDE SEQUENCE</scope>
    <source>
        <strain evidence="3">86-124</strain>
    </source>
</reference>
<evidence type="ECO:0000313" key="4">
    <source>
        <dbReference type="Proteomes" id="UP000245464"/>
    </source>
</evidence>
<reference evidence="3" key="3">
    <citation type="journal article" date="2022" name="bioRxiv">
        <title>A global pangenome for the wheat fungal pathogen Pyrenophora tritici-repentis and prediction of effector protein structural homology.</title>
        <authorList>
            <person name="Moolhuijzen P."/>
            <person name="See P.T."/>
            <person name="Shi G."/>
            <person name="Powell H.R."/>
            <person name="Cockram J."/>
            <person name="Jorgensen L.N."/>
            <person name="Benslimane H."/>
            <person name="Strelkov S.E."/>
            <person name="Turner J."/>
            <person name="Liu Z."/>
            <person name="Moffat C.S."/>
        </authorList>
    </citation>
    <scope>NUCLEOTIDE SEQUENCE</scope>
    <source>
        <strain evidence="3">86-124</strain>
    </source>
</reference>
<proteinExistence type="predicted"/>
<protein>
    <submittedName>
        <fullName evidence="3">Uncharacterized protein</fullName>
    </submittedName>
</protein>
<dbReference type="AlphaFoldDB" id="A0A2W1ECI6"/>
<reference evidence="2 4" key="1">
    <citation type="journal article" date="2018" name="BMC Genomics">
        <title>Comparative genomics of the wheat fungal pathogen Pyrenophora tritici-repentis reveals chromosomal variations and genome plasticity.</title>
        <authorList>
            <person name="Moolhuijzen P."/>
            <person name="See P.T."/>
            <person name="Hane J.K."/>
            <person name="Shi G."/>
            <person name="Liu Z."/>
            <person name="Oliver R.P."/>
            <person name="Moffat C.S."/>
        </authorList>
    </citation>
    <scope>NUCLEOTIDE SEQUENCE [LARGE SCALE GENOMIC DNA]</scope>
    <source>
        <strain evidence="2">M4</strain>
    </source>
</reference>
<evidence type="ECO:0000313" key="3">
    <source>
        <dbReference type="EMBL" id="KAI1511706.1"/>
    </source>
</evidence>
<reference evidence="5" key="4">
    <citation type="journal article" date="2022" name="Microb. Genom.">
        <title>A global pangenome for the wheat fungal pathogen Pyrenophora tritici-repentis and prediction of effector protein structural homology.</title>
        <authorList>
            <person name="Moolhuijzen P.M."/>
            <person name="See P.T."/>
            <person name="Shi G."/>
            <person name="Powell H.R."/>
            <person name="Cockram J."/>
            <person name="Jorgensen L.N."/>
            <person name="Benslimane H."/>
            <person name="Strelkov S.E."/>
            <person name="Turner J."/>
            <person name="Liu Z."/>
            <person name="Moffat C.S."/>
        </authorList>
    </citation>
    <scope>NUCLEOTIDE SEQUENCE [LARGE SCALE GENOMIC DNA]</scope>
</reference>